<evidence type="ECO:0000256" key="1">
    <source>
        <dbReference type="ARBA" id="ARBA00006033"/>
    </source>
</evidence>
<proteinExistence type="inferred from homology"/>
<dbReference type="SUPFAM" id="SSF50044">
    <property type="entry name" value="SH3-domain"/>
    <property type="match status" value="1"/>
</dbReference>
<keyword evidence="8" id="KW-0472">Membrane</keyword>
<evidence type="ECO:0000313" key="17">
    <source>
        <dbReference type="Proteomes" id="UP001642540"/>
    </source>
</evidence>
<dbReference type="Pfam" id="PF04088">
    <property type="entry name" value="Peroxin-13_N"/>
    <property type="match status" value="1"/>
</dbReference>
<keyword evidence="5" id="KW-0653">Protein transport</keyword>
<evidence type="ECO:0000313" key="16">
    <source>
        <dbReference type="EMBL" id="CAL8101508.1"/>
    </source>
</evidence>
<keyword evidence="17" id="KW-1185">Reference proteome</keyword>
<dbReference type="Proteomes" id="UP001642540">
    <property type="component" value="Unassembled WGS sequence"/>
</dbReference>
<keyword evidence="3" id="KW-0813">Transport</keyword>
<reference evidence="16 17" key="1">
    <citation type="submission" date="2024-08" db="EMBL/GenBank/DDBJ databases">
        <authorList>
            <person name="Cucini C."/>
            <person name="Frati F."/>
        </authorList>
    </citation>
    <scope>NUCLEOTIDE SEQUENCE [LARGE SCALE GENOMIC DNA]</scope>
</reference>
<dbReference type="InterPro" id="IPR001452">
    <property type="entry name" value="SH3_domain"/>
</dbReference>
<dbReference type="InterPro" id="IPR035463">
    <property type="entry name" value="Pex13"/>
</dbReference>
<evidence type="ECO:0000256" key="9">
    <source>
        <dbReference type="ARBA" id="ARBA00023140"/>
    </source>
</evidence>
<dbReference type="InterPro" id="IPR036028">
    <property type="entry name" value="SH3-like_dom_sf"/>
</dbReference>
<evidence type="ECO:0000259" key="15">
    <source>
        <dbReference type="PROSITE" id="PS50002"/>
    </source>
</evidence>
<protein>
    <recommendedName>
        <fullName evidence="11">Peroxisomal membrane protein PEX13</fullName>
    </recommendedName>
    <alternativeName>
        <fullName evidence="10">Peroxin-13</fullName>
    </alternativeName>
</protein>
<comment type="similarity">
    <text evidence="1">Belongs to the peroxin-13 family.</text>
</comment>
<evidence type="ECO:0000256" key="6">
    <source>
        <dbReference type="ARBA" id="ARBA00022989"/>
    </source>
</evidence>
<keyword evidence="7" id="KW-0811">Translocation</keyword>
<evidence type="ECO:0000256" key="13">
    <source>
        <dbReference type="PROSITE-ProRule" id="PRU00192"/>
    </source>
</evidence>
<evidence type="ECO:0000256" key="14">
    <source>
        <dbReference type="SAM" id="MobiDB-lite"/>
    </source>
</evidence>
<gene>
    <name evidence="16" type="ORF">ODALV1_LOCUS10863</name>
</gene>
<sequence length="456" mass="49317">MNYPIKPWEMANGAGIVNGVNMPSSSSPLYVSNTDRLHSTAIPFPGSGGGSAAAGNQAPPPIPPRPNQTRPIYSAYNRGSMMPYSSYSSPYGVGGYGGGSYGGYGYSSPYSQYSPYSSGGMFGSSPYSSYDQGGDSTFSQLAEESSASAFQSIQSFVNAFGSISMMLESTFHALYSSFRAVVGVADHLGRLKQVLSALAVFRFFKWMFRRVMYLIGISEIKPETIESLWSEVAESMQGSPEDGENIFLKEDPTRPSSWPILMFLGFIFAGPYLMWKLINSLKLNGSQSGVGSKTWATGESEHFIAEAKYSFSAGTDKELNMKSGQTIRVAPAKFQPNDLRGWAVASDGNKIGIVPLNYIKVLGKRSGSGSQATFRPVQIPKQRVRFDLNPRPPDGSCSKAEPTGILVRNENYLKTDNSSVDNISETANTIFNVIDSKAENNSESGNIRVEGDAETT</sequence>
<evidence type="ECO:0000256" key="2">
    <source>
        <dbReference type="ARBA" id="ARBA00022443"/>
    </source>
</evidence>
<feature type="region of interest" description="Disordered" evidence="14">
    <location>
        <begin position="40"/>
        <end position="72"/>
    </location>
</feature>
<dbReference type="Gene3D" id="2.30.30.40">
    <property type="entry name" value="SH3 Domains"/>
    <property type="match status" value="1"/>
</dbReference>
<evidence type="ECO:0000256" key="3">
    <source>
        <dbReference type="ARBA" id="ARBA00022448"/>
    </source>
</evidence>
<keyword evidence="6" id="KW-1133">Transmembrane helix</keyword>
<dbReference type="InterPro" id="IPR007223">
    <property type="entry name" value="Peroxin-13_N"/>
</dbReference>
<dbReference type="CDD" id="cd11864">
    <property type="entry name" value="SH3_PEX13_eumet"/>
    <property type="match status" value="1"/>
</dbReference>
<accession>A0ABP1QFN3</accession>
<dbReference type="PANTHER" id="PTHR19332">
    <property type="entry name" value="PEROXISOMAL MEMBRANE PROTEIN PEX13"/>
    <property type="match status" value="1"/>
</dbReference>
<keyword evidence="2 13" id="KW-0728">SH3 domain</keyword>
<evidence type="ECO:0000256" key="11">
    <source>
        <dbReference type="ARBA" id="ARBA00034535"/>
    </source>
</evidence>
<dbReference type="EMBL" id="CAXLJM020000033">
    <property type="protein sequence ID" value="CAL8101508.1"/>
    <property type="molecule type" value="Genomic_DNA"/>
</dbReference>
<comment type="subcellular location">
    <subcellularLocation>
        <location evidence="12">Peroxisome membrane</location>
    </subcellularLocation>
</comment>
<organism evidence="16 17">
    <name type="scientific">Orchesella dallaii</name>
    <dbReference type="NCBI Taxonomy" id="48710"/>
    <lineage>
        <taxon>Eukaryota</taxon>
        <taxon>Metazoa</taxon>
        <taxon>Ecdysozoa</taxon>
        <taxon>Arthropoda</taxon>
        <taxon>Hexapoda</taxon>
        <taxon>Collembola</taxon>
        <taxon>Entomobryomorpha</taxon>
        <taxon>Entomobryoidea</taxon>
        <taxon>Orchesellidae</taxon>
        <taxon>Orchesellinae</taxon>
        <taxon>Orchesella</taxon>
    </lineage>
</organism>
<evidence type="ECO:0000256" key="7">
    <source>
        <dbReference type="ARBA" id="ARBA00023010"/>
    </source>
</evidence>
<comment type="caution">
    <text evidence="16">The sequence shown here is derived from an EMBL/GenBank/DDBJ whole genome shotgun (WGS) entry which is preliminary data.</text>
</comment>
<evidence type="ECO:0000256" key="12">
    <source>
        <dbReference type="ARBA" id="ARBA00046271"/>
    </source>
</evidence>
<dbReference type="PANTHER" id="PTHR19332:SF1">
    <property type="entry name" value="PEROXISOMAL MEMBRANE PROTEIN PEX13"/>
    <property type="match status" value="1"/>
</dbReference>
<keyword evidence="9" id="KW-0576">Peroxisome</keyword>
<dbReference type="PROSITE" id="PS50002">
    <property type="entry name" value="SH3"/>
    <property type="match status" value="1"/>
</dbReference>
<dbReference type="SMART" id="SM00326">
    <property type="entry name" value="SH3"/>
    <property type="match status" value="1"/>
</dbReference>
<name>A0ABP1QFN3_9HEXA</name>
<evidence type="ECO:0000256" key="8">
    <source>
        <dbReference type="ARBA" id="ARBA00023136"/>
    </source>
</evidence>
<evidence type="ECO:0000256" key="4">
    <source>
        <dbReference type="ARBA" id="ARBA00022692"/>
    </source>
</evidence>
<evidence type="ECO:0000256" key="10">
    <source>
        <dbReference type="ARBA" id="ARBA00029693"/>
    </source>
</evidence>
<feature type="domain" description="SH3" evidence="15">
    <location>
        <begin position="300"/>
        <end position="364"/>
    </location>
</feature>
<keyword evidence="4" id="KW-0812">Transmembrane</keyword>
<evidence type="ECO:0000256" key="5">
    <source>
        <dbReference type="ARBA" id="ARBA00022927"/>
    </source>
</evidence>